<evidence type="ECO:0000256" key="5">
    <source>
        <dbReference type="SAM" id="MobiDB-lite"/>
    </source>
</evidence>
<dbReference type="Proteomes" id="UP000289738">
    <property type="component" value="Chromosome B03"/>
</dbReference>
<feature type="compositionally biased region" description="Basic and acidic residues" evidence="5">
    <location>
        <begin position="1"/>
        <end position="11"/>
    </location>
</feature>
<dbReference type="FunFam" id="3.30.40.10:FF:000468">
    <property type="entry name" value="RING/U-box superfamily protein"/>
    <property type="match status" value="1"/>
</dbReference>
<keyword evidence="1" id="KW-0479">Metal-binding</keyword>
<evidence type="ECO:0000313" key="7">
    <source>
        <dbReference type="EMBL" id="RYR21305.1"/>
    </source>
</evidence>
<name>A0A445A4M2_ARAHY</name>
<dbReference type="PROSITE" id="PS50089">
    <property type="entry name" value="ZF_RING_2"/>
    <property type="match status" value="1"/>
</dbReference>
<dbReference type="Pfam" id="PF13639">
    <property type="entry name" value="zf-RING_2"/>
    <property type="match status" value="1"/>
</dbReference>
<feature type="compositionally biased region" description="Polar residues" evidence="5">
    <location>
        <begin position="204"/>
        <end position="222"/>
    </location>
</feature>
<proteinExistence type="predicted"/>
<evidence type="ECO:0000256" key="2">
    <source>
        <dbReference type="ARBA" id="ARBA00022771"/>
    </source>
</evidence>
<dbReference type="SMART" id="SM00744">
    <property type="entry name" value="RINGv"/>
    <property type="match status" value="1"/>
</dbReference>
<dbReference type="InterPro" id="IPR013083">
    <property type="entry name" value="Znf_RING/FYVE/PHD"/>
</dbReference>
<evidence type="ECO:0000256" key="1">
    <source>
        <dbReference type="ARBA" id="ARBA00022723"/>
    </source>
</evidence>
<dbReference type="PANTHER" id="PTHR22765">
    <property type="entry name" value="RING FINGER AND PROTEASE ASSOCIATED DOMAIN-CONTAINING"/>
    <property type="match status" value="1"/>
</dbReference>
<dbReference type="InterPro" id="IPR001841">
    <property type="entry name" value="Znf_RING"/>
</dbReference>
<gene>
    <name evidence="7" type="ORF">Ahy_B03g066596</name>
</gene>
<organism evidence="7 8">
    <name type="scientific">Arachis hypogaea</name>
    <name type="common">Peanut</name>
    <dbReference type="NCBI Taxonomy" id="3818"/>
    <lineage>
        <taxon>Eukaryota</taxon>
        <taxon>Viridiplantae</taxon>
        <taxon>Streptophyta</taxon>
        <taxon>Embryophyta</taxon>
        <taxon>Tracheophyta</taxon>
        <taxon>Spermatophyta</taxon>
        <taxon>Magnoliopsida</taxon>
        <taxon>eudicotyledons</taxon>
        <taxon>Gunneridae</taxon>
        <taxon>Pentapetalae</taxon>
        <taxon>rosids</taxon>
        <taxon>fabids</taxon>
        <taxon>Fabales</taxon>
        <taxon>Fabaceae</taxon>
        <taxon>Papilionoideae</taxon>
        <taxon>50 kb inversion clade</taxon>
        <taxon>dalbergioids sensu lato</taxon>
        <taxon>Dalbergieae</taxon>
        <taxon>Pterocarpus clade</taxon>
        <taxon>Arachis</taxon>
    </lineage>
</organism>
<comment type="caution">
    <text evidence="7">The sequence shown here is derived from an EMBL/GenBank/DDBJ whole genome shotgun (WGS) entry which is preliminary data.</text>
</comment>
<protein>
    <recommendedName>
        <fullName evidence="6">RING-type domain-containing protein</fullName>
    </recommendedName>
</protein>
<feature type="domain" description="RING-type" evidence="6">
    <location>
        <begin position="273"/>
        <end position="314"/>
    </location>
</feature>
<keyword evidence="3" id="KW-0862">Zinc</keyword>
<reference evidence="7 8" key="1">
    <citation type="submission" date="2019-01" db="EMBL/GenBank/DDBJ databases">
        <title>Sequencing of cultivated peanut Arachis hypogaea provides insights into genome evolution and oil improvement.</title>
        <authorList>
            <person name="Chen X."/>
        </authorList>
    </citation>
    <scope>NUCLEOTIDE SEQUENCE [LARGE SCALE GENOMIC DNA]</scope>
    <source>
        <strain evidence="8">cv. Fuhuasheng</strain>
        <tissue evidence="7">Leaves</tissue>
    </source>
</reference>
<keyword evidence="2 4" id="KW-0863">Zinc-finger</keyword>
<dbReference type="Gene3D" id="3.30.40.10">
    <property type="entry name" value="Zinc/RING finger domain, C3HC4 (zinc finger)"/>
    <property type="match status" value="1"/>
</dbReference>
<dbReference type="STRING" id="3818.A0A445A4M2"/>
<dbReference type="SUPFAM" id="SSF57850">
    <property type="entry name" value="RING/U-box"/>
    <property type="match status" value="1"/>
</dbReference>
<dbReference type="AlphaFoldDB" id="A0A445A4M2"/>
<evidence type="ECO:0000256" key="3">
    <source>
        <dbReference type="ARBA" id="ARBA00022833"/>
    </source>
</evidence>
<accession>A0A445A4M2</accession>
<dbReference type="EMBL" id="SDMP01000013">
    <property type="protein sequence ID" value="RYR21305.1"/>
    <property type="molecule type" value="Genomic_DNA"/>
</dbReference>
<dbReference type="InterPro" id="IPR051826">
    <property type="entry name" value="E3_ubiquitin-ligase_domain"/>
</dbReference>
<feature type="compositionally biased region" description="Polar residues" evidence="5">
    <location>
        <begin position="159"/>
        <end position="183"/>
    </location>
</feature>
<dbReference type="GO" id="GO:0008270">
    <property type="term" value="F:zinc ion binding"/>
    <property type="evidence" value="ECO:0007669"/>
    <property type="project" value="UniProtKB-KW"/>
</dbReference>
<dbReference type="GO" id="GO:0006511">
    <property type="term" value="P:ubiquitin-dependent protein catabolic process"/>
    <property type="evidence" value="ECO:0007669"/>
    <property type="project" value="TreeGrafter"/>
</dbReference>
<evidence type="ECO:0000313" key="8">
    <source>
        <dbReference type="Proteomes" id="UP000289738"/>
    </source>
</evidence>
<feature type="region of interest" description="Disordered" evidence="5">
    <location>
        <begin position="157"/>
        <end position="222"/>
    </location>
</feature>
<dbReference type="PANTHER" id="PTHR22765:SF396">
    <property type="entry name" value="RING_U-BOX SUPERFAMILY PROTEIN"/>
    <property type="match status" value="1"/>
</dbReference>
<dbReference type="InterPro" id="IPR011016">
    <property type="entry name" value="Znf_RING-CH"/>
</dbReference>
<keyword evidence="8" id="KW-1185">Reference proteome</keyword>
<dbReference type="GO" id="GO:0061630">
    <property type="term" value="F:ubiquitin protein ligase activity"/>
    <property type="evidence" value="ECO:0007669"/>
    <property type="project" value="TreeGrafter"/>
</dbReference>
<evidence type="ECO:0000259" key="6">
    <source>
        <dbReference type="PROSITE" id="PS50089"/>
    </source>
</evidence>
<sequence>MESSHAWRSDPDYDSDLALPITPELGEVEARHGAPQSERVSRVQTPPHRPLQKNHCRYYLPRILRLTPRRPPPPRQLEWRDGSFEEEGEIIMSNNNMNNYFMPLPGSRRTSSDRRAFNVYTFDNSDSNDVPVYYRSRSNHNTGNRSSGVIDPRRVWESRTPSSGRHTAPNFQAQPHNRQQFHFNNGEIGRGSNPRFRDIFRQSPPRTATTTEIPPQVENSESMALSKLKKEVYNPVPKRLARRLSLYYRGDNNNGSNGVREREKDKDEEGKSCAVCLEDFEAKEEVMVTPCNHMFHEECIVPWVTSKGQCPVCRFVIIERVIGNLYPSSFNSSNIANMEPSELIAGELLSILSAMEEAFQLGNGMY</sequence>
<dbReference type="SMART" id="SM00184">
    <property type="entry name" value="RING"/>
    <property type="match status" value="1"/>
</dbReference>
<feature type="region of interest" description="Disordered" evidence="5">
    <location>
        <begin position="1"/>
        <end position="52"/>
    </location>
</feature>
<evidence type="ECO:0000256" key="4">
    <source>
        <dbReference type="PROSITE-ProRule" id="PRU00175"/>
    </source>
</evidence>